<dbReference type="InterPro" id="IPR015252">
    <property type="entry name" value="BRCA2_hlx"/>
</dbReference>
<dbReference type="SMART" id="SM00220">
    <property type="entry name" value="S_TKc"/>
    <property type="match status" value="1"/>
</dbReference>
<feature type="binding site" evidence="11">
    <location>
        <position position="1848"/>
    </location>
    <ligand>
        <name>ATP</name>
        <dbReference type="ChEBI" id="CHEBI:30616"/>
    </ligand>
</feature>
<dbReference type="InterPro" id="IPR011009">
    <property type="entry name" value="Kinase-like_dom_sf"/>
</dbReference>
<dbReference type="PROSITE" id="PS51285">
    <property type="entry name" value="AGC_KINASE_CTER"/>
    <property type="match status" value="1"/>
</dbReference>
<feature type="region of interest" description="Disordered" evidence="12">
    <location>
        <begin position="356"/>
        <end position="438"/>
    </location>
</feature>
<dbReference type="FunFam" id="3.30.200.20:FF:000524">
    <property type="entry name" value="Non-specific serine/threonine protein kinase"/>
    <property type="match status" value="1"/>
</dbReference>
<dbReference type="Pfam" id="PF00069">
    <property type="entry name" value="Pkinase"/>
    <property type="match status" value="1"/>
</dbReference>
<feature type="region of interest" description="Disordered" evidence="12">
    <location>
        <begin position="1"/>
        <end position="61"/>
    </location>
</feature>
<feature type="region of interest" description="Disordered" evidence="12">
    <location>
        <begin position="968"/>
        <end position="989"/>
    </location>
</feature>
<dbReference type="EMBL" id="ADBJ01000038">
    <property type="protein sequence ID" value="EFA78543.1"/>
    <property type="molecule type" value="Genomic_DNA"/>
</dbReference>
<evidence type="ECO:0000256" key="8">
    <source>
        <dbReference type="ARBA" id="ARBA00022840"/>
    </source>
</evidence>
<feature type="region of interest" description="Disordered" evidence="12">
    <location>
        <begin position="1584"/>
        <end position="1603"/>
    </location>
</feature>
<feature type="compositionally biased region" description="Low complexity" evidence="12">
    <location>
        <begin position="1663"/>
        <end position="1692"/>
    </location>
</feature>
<dbReference type="InterPro" id="IPR012340">
    <property type="entry name" value="NA-bd_OB-fold"/>
</dbReference>
<dbReference type="Proteomes" id="UP000001396">
    <property type="component" value="Unassembled WGS sequence"/>
</dbReference>
<feature type="region of interest" description="Disordered" evidence="12">
    <location>
        <begin position="1484"/>
        <end position="1544"/>
    </location>
</feature>
<feature type="compositionally biased region" description="Polar residues" evidence="12">
    <location>
        <begin position="262"/>
        <end position="278"/>
    </location>
</feature>
<feature type="region of interest" description="Disordered" evidence="12">
    <location>
        <begin position="879"/>
        <end position="909"/>
    </location>
</feature>
<evidence type="ECO:0000313" key="15">
    <source>
        <dbReference type="EMBL" id="EFA78543.1"/>
    </source>
</evidence>
<accession>D3BKW3</accession>
<keyword evidence="4" id="KW-0597">Phosphoprotein</keyword>
<evidence type="ECO:0000256" key="3">
    <source>
        <dbReference type="ARBA" id="ARBA00022527"/>
    </source>
</evidence>
<keyword evidence="3" id="KW-0723">Serine/threonine-protein kinase</keyword>
<feature type="compositionally biased region" description="Low complexity" evidence="12">
    <location>
        <begin position="160"/>
        <end position="172"/>
    </location>
</feature>
<comment type="caution">
    <text evidence="15">The sequence shown here is derived from an EMBL/GenBank/DDBJ whole genome shotgun (WGS) entry which is preliminary data.</text>
</comment>
<dbReference type="GO" id="GO:0004691">
    <property type="term" value="F:cAMP-dependent protein kinase activity"/>
    <property type="evidence" value="ECO:0007669"/>
    <property type="project" value="TreeGrafter"/>
</dbReference>
<dbReference type="Pfam" id="PF09103">
    <property type="entry name" value="BRCA-2_OB1"/>
    <property type="match status" value="1"/>
</dbReference>
<evidence type="ECO:0000256" key="12">
    <source>
        <dbReference type="SAM" id="MobiDB-lite"/>
    </source>
</evidence>
<comment type="catalytic activity">
    <reaction evidence="9">
        <text>L-threonyl-[protein] + ATP = O-phospho-L-threonyl-[protein] + ADP + H(+)</text>
        <dbReference type="Rhea" id="RHEA:46608"/>
        <dbReference type="Rhea" id="RHEA-COMP:11060"/>
        <dbReference type="Rhea" id="RHEA-COMP:11605"/>
        <dbReference type="ChEBI" id="CHEBI:15378"/>
        <dbReference type="ChEBI" id="CHEBI:30013"/>
        <dbReference type="ChEBI" id="CHEBI:30616"/>
        <dbReference type="ChEBI" id="CHEBI:61977"/>
        <dbReference type="ChEBI" id="CHEBI:456216"/>
        <dbReference type="EC" id="2.7.11.1"/>
    </reaction>
</comment>
<dbReference type="InterPro" id="IPR017441">
    <property type="entry name" value="Protein_kinase_ATP_BS"/>
</dbReference>
<feature type="region of interest" description="Disordered" evidence="12">
    <location>
        <begin position="1750"/>
        <end position="1793"/>
    </location>
</feature>
<evidence type="ECO:0000259" key="14">
    <source>
        <dbReference type="PROSITE" id="PS51285"/>
    </source>
</evidence>
<dbReference type="SUPFAM" id="SSF81872">
    <property type="entry name" value="BRCA2 helical domain"/>
    <property type="match status" value="1"/>
</dbReference>
<dbReference type="InterPro" id="IPR008271">
    <property type="entry name" value="Ser/Thr_kinase_AS"/>
</dbReference>
<dbReference type="PROSITE" id="PS50011">
    <property type="entry name" value="PROTEIN_KINASE_DOM"/>
    <property type="match status" value="1"/>
</dbReference>
<feature type="compositionally biased region" description="Low complexity" evidence="12">
    <location>
        <begin position="303"/>
        <end position="327"/>
    </location>
</feature>
<dbReference type="InterPro" id="IPR000719">
    <property type="entry name" value="Prot_kinase_dom"/>
</dbReference>
<evidence type="ECO:0000256" key="10">
    <source>
        <dbReference type="ARBA" id="ARBA00048679"/>
    </source>
</evidence>
<feature type="domain" description="AGC-kinase C-terminal" evidence="14">
    <location>
        <begin position="2083"/>
        <end position="2151"/>
    </location>
</feature>
<feature type="compositionally biased region" description="Basic and acidic residues" evidence="12">
    <location>
        <begin position="177"/>
        <end position="194"/>
    </location>
</feature>
<feature type="compositionally biased region" description="Polar residues" evidence="12">
    <location>
        <begin position="1693"/>
        <end position="1707"/>
    </location>
</feature>
<dbReference type="Pfam" id="PF09169">
    <property type="entry name" value="BRCA-2_helical"/>
    <property type="match status" value="1"/>
</dbReference>
<comment type="catalytic activity">
    <reaction evidence="10">
        <text>L-seryl-[protein] + ATP = O-phospho-L-seryl-[protein] + ADP + H(+)</text>
        <dbReference type="Rhea" id="RHEA:17989"/>
        <dbReference type="Rhea" id="RHEA-COMP:9863"/>
        <dbReference type="Rhea" id="RHEA-COMP:11604"/>
        <dbReference type="ChEBI" id="CHEBI:15378"/>
        <dbReference type="ChEBI" id="CHEBI:29999"/>
        <dbReference type="ChEBI" id="CHEBI:30616"/>
        <dbReference type="ChEBI" id="CHEBI:83421"/>
        <dbReference type="ChEBI" id="CHEBI:456216"/>
        <dbReference type="EC" id="2.7.11.1"/>
    </reaction>
</comment>
<feature type="compositionally biased region" description="Low complexity" evidence="12">
    <location>
        <begin position="1349"/>
        <end position="1371"/>
    </location>
</feature>
<evidence type="ECO:0000256" key="6">
    <source>
        <dbReference type="ARBA" id="ARBA00022741"/>
    </source>
</evidence>
<keyword evidence="6 11" id="KW-0547">Nucleotide-binding</keyword>
<comment type="similarity">
    <text evidence="1">Belongs to the protein kinase superfamily. AGC Ser/Thr protein kinase family.</text>
</comment>
<dbReference type="EC" id="2.7.11.1" evidence="2"/>
<feature type="compositionally biased region" description="Low complexity" evidence="12">
    <location>
        <begin position="1308"/>
        <end position="1341"/>
    </location>
</feature>
<evidence type="ECO:0000256" key="11">
    <source>
        <dbReference type="PROSITE-ProRule" id="PRU10141"/>
    </source>
</evidence>
<feature type="compositionally biased region" description="Low complexity" evidence="12">
    <location>
        <begin position="1271"/>
        <end position="1282"/>
    </location>
</feature>
<feature type="region of interest" description="Disordered" evidence="12">
    <location>
        <begin position="1308"/>
        <end position="1388"/>
    </location>
</feature>
<dbReference type="GO" id="GO:0000724">
    <property type="term" value="P:double-strand break repair via homologous recombination"/>
    <property type="evidence" value="ECO:0007669"/>
    <property type="project" value="InterPro"/>
</dbReference>
<dbReference type="InterPro" id="IPR045270">
    <property type="entry name" value="STKc_AGC"/>
</dbReference>
<dbReference type="InterPro" id="IPR015187">
    <property type="entry name" value="BRCA2_OB_1"/>
</dbReference>
<dbReference type="Gene3D" id="1.10.510.10">
    <property type="entry name" value="Transferase(Phosphotransferase) domain 1"/>
    <property type="match status" value="1"/>
</dbReference>
<feature type="compositionally biased region" description="Polar residues" evidence="12">
    <location>
        <begin position="1377"/>
        <end position="1388"/>
    </location>
</feature>
<sequence length="2205" mass="244282">MKSRKTGGSDSPQSNNNNNNDEDDNDNNNNNNNNIDHSKKRKSSESINHKKTINQFDDDDDDIFKDGFGHVAMKNLKSGSGNSMSGFGGFGRPTGGATTGDDDGVFKGFGRAKADGNGKLIFKTVEIDEEKLLEAERKIADVPHNSNLKLDDEDDFLQNAATSTSTSSSASSKKVMNKGDPHDHYDEDKDDNNNNKKSSNFNTPKDKDNNSSPTNSFKKQTSTPSPPQQQQPTISKANKPISSATSSSLFSYATTTTPKKPAQNQSPNGLTPMKSFNSKPKPITPVSKSPPPHITLANTNIDTPTTPITTTTSTTTSATSPTALTPLKPSLSKIKPMTPKKTGFISPYKDNTIANTSVTSSSSSSSTPIKPVIGSGLKPLPKQPLHKQQSPPIPTLPPPVSNGMKTINNTNSANNNNNNNKFNSHQVNNNNNNKLNDQPKLLQLTDGRKRLKDLGTPFSHSCVNLVSREVLEVNRNNAADFRFDSVPDSKTMRQKKIGLSEISTMILRENLIEPRLITDEWMDNHYGWIVWKLASMEKAFPQHFGGRHLTLQRVLSQLKDRINRELIQAKPSILKKLYARDHAPESHMILCISNIISNGDVDQQSDSDDLGGADVGTDDKKPQFPQATIELTDGWYSMKALLDPHLTWCLKQGKLFVGQKLRIQNSKMIGNENGCEPFDADAAHVYLQLYTNSTRRAAWHETLGPQRAANFPVTLKSIIPGGGTVVCIHTKIVTITVGDNSQTIIRSKEQEEKYQSELDSKMSTLLEQKTYEINEKLERETSSNSNKKKYNSKLNISNVKDATMLYNMYVSSDYSEEYVSRLNEEQQSLLMMETERRKNDLNERAKDDLNEWIGSNPLFAKRNVVPVLKFRVMDLLDSSSNNNNNNGNNNNNNNNNNQTKRYNNNNSNGYLTPKETYDNVQEIPLFLPSNNNSNGNGNGNCMSAKEYINAGKHMPLLPLPPIKFSFEPQESTSSLAAQHQQQDNQHSSGGVETTLCFVNPPPDADTIKVNECYKFLYVQPQQFFYSQYQQNRKSSGNNPVAELQTSKRIMIKQIATANGQTNETTTPNGSNNSNYTPINQLNHYIEIYQQQHQQQSFKNKQEYELVGLLLYVSDNTCQLEGNRLENSRVLFVCDASGYIAKINLTKVNWLKDQSSTPMENPVNVPLTVGYQQVSSASTTNATRNNGNEPKLQYPLVHISNLKFDFYDSTNQLLHFSSKDLIEVTRNARSKAAKDSFETLSQWLHMSPGLFSLFTNRIKSAFVVEQQKQQQPQIQFQRQQEQQEQQDDPNNMSIDEDVFDFGSLSQVDYSTSSSSLTSEPINNASNNNTSENSSNLNNNNNNQQFKDDSMNITDDNSINNNNNTSKTVNNNNGDEQSDPSTQELTSTQANVTMSDIVAKIKTNQTTEAEEEEVVAVVVVEVSSSKPWFGLPGKKERDLSHHKDHFCTSFDVIKYHFEAESAEQAKQIVNEFKKLGVGCKGDQASTAATAQQQQQSPVKLNVNNNNNNNNNSSSDYQQPQQHISPSSSPHVSPKIVPSTPSKQQQQQLNNIDISKSLNNSSNNNGSWQPPINIAKSNNLTIDTSKANSYNSNGAEQTTGLSPLTPTNIKMHPMIPNTPNVNSIEGARVWKIRAEELKRQLVMKKNNDPQPIVELSKLSSSVPTVLPTNNNSNNNGSSNNNSTTTSSPSTGSNLSIRTINNLPTSSTTSKPLNPLAAAVSSVIPIVQQQTIILHDANSTSTAIGNGGNLISNSSISSSSSSNSSSNGKEGGGGGSKLFGKNGGAGGQPPPSDNVQFYHADDSEKRRSENINQKKKKLAIDDFELLKVLGVGSFGRVFLVRKKDNQRLYAMKVLNKKEMMKKKQIAHTNTEKMVLSTMDHPFIVRLHFAFQNDEYLFMCMDYIPGGELFHHLQKAGRFPEELAKFYIAEVITSLDYLHSNNIIYRDIKPENILLDADGHIKLTDFGLSKSGITSVVGGKTGDGQFATTFCGTPEYLAPEIITGAGHGKAADWWSVGILLFEMLTGRSPFLASNRNDMYKAMIQGNLRLPMFLSPDSQDLLEKLLVPDPKKRLGSGGVQEIQNHPFFELIPWRMLESKMITPPFKPTIKEITSSKDDPDLNPAITFKSKRKSSANLLDSPFKNFSWTKEENVFLESAIERGSIASSSSPSSPTTGNSFLMAARKTTTSSSTSSYILLKLTDQFLKLCRIN</sequence>
<feature type="region of interest" description="Disordered" evidence="12">
    <location>
        <begin position="77"/>
        <end position="98"/>
    </location>
</feature>
<dbReference type="Gene3D" id="2.40.50.140">
    <property type="entry name" value="Nucleic acid-binding proteins"/>
    <property type="match status" value="1"/>
</dbReference>
<evidence type="ECO:0000256" key="7">
    <source>
        <dbReference type="ARBA" id="ARBA00022777"/>
    </source>
</evidence>
<dbReference type="FunFam" id="1.10.510.10:FF:000008">
    <property type="entry name" value="Non-specific serine/threonine protein kinase"/>
    <property type="match status" value="1"/>
</dbReference>
<keyword evidence="5" id="KW-0808">Transferase</keyword>
<evidence type="ECO:0000256" key="5">
    <source>
        <dbReference type="ARBA" id="ARBA00022679"/>
    </source>
</evidence>
<dbReference type="GeneID" id="31364670"/>
<dbReference type="SUPFAM" id="SSF56112">
    <property type="entry name" value="Protein kinase-like (PK-like)"/>
    <property type="match status" value="1"/>
</dbReference>
<name>D3BKW3_HETP5</name>
<evidence type="ECO:0000256" key="4">
    <source>
        <dbReference type="ARBA" id="ARBA00022553"/>
    </source>
</evidence>
<dbReference type="CDD" id="cd05123">
    <property type="entry name" value="STKc_AGC"/>
    <property type="match status" value="1"/>
</dbReference>
<feature type="compositionally biased region" description="Pro residues" evidence="12">
    <location>
        <begin position="391"/>
        <end position="400"/>
    </location>
</feature>
<keyword evidence="7 15" id="KW-0418">Kinase</keyword>
<reference evidence="15 16" key="1">
    <citation type="journal article" date="2011" name="Genome Res.">
        <title>Phylogeny-wide analysis of social amoeba genomes highlights ancient origins for complex intercellular communication.</title>
        <authorList>
            <person name="Heidel A.J."/>
            <person name="Lawal H.M."/>
            <person name="Felder M."/>
            <person name="Schilde C."/>
            <person name="Helps N.R."/>
            <person name="Tunggal B."/>
            <person name="Rivero F."/>
            <person name="John U."/>
            <person name="Schleicher M."/>
            <person name="Eichinger L."/>
            <person name="Platzer M."/>
            <person name="Noegel A.A."/>
            <person name="Schaap P."/>
            <person name="Gloeckner G."/>
        </authorList>
    </citation>
    <scope>NUCLEOTIDE SEQUENCE [LARGE SCALE GENOMIC DNA]</scope>
    <source>
        <strain evidence="16">ATCC 26659 / Pp 5 / PN500</strain>
    </source>
</reference>
<gene>
    <name evidence="15" type="primary">pkgC</name>
    <name evidence="15" type="ORF">PPL_09195</name>
</gene>
<dbReference type="InParanoid" id="D3BKW3"/>
<evidence type="ECO:0000259" key="13">
    <source>
        <dbReference type="PROSITE" id="PS50011"/>
    </source>
</evidence>
<feature type="compositionally biased region" description="Low complexity" evidence="12">
    <location>
        <begin position="1484"/>
        <end position="1536"/>
    </location>
</feature>
<dbReference type="PROSITE" id="PS00108">
    <property type="entry name" value="PROTEIN_KINASE_ST"/>
    <property type="match status" value="1"/>
</dbReference>
<feature type="domain" description="Protein kinase" evidence="13">
    <location>
        <begin position="1819"/>
        <end position="2082"/>
    </location>
</feature>
<dbReference type="GO" id="GO:0005952">
    <property type="term" value="C:cAMP-dependent protein kinase complex"/>
    <property type="evidence" value="ECO:0007669"/>
    <property type="project" value="TreeGrafter"/>
</dbReference>
<evidence type="ECO:0000256" key="2">
    <source>
        <dbReference type="ARBA" id="ARBA00012513"/>
    </source>
</evidence>
<feature type="region of interest" description="Disordered" evidence="12">
    <location>
        <begin position="1654"/>
        <end position="1707"/>
    </location>
</feature>
<dbReference type="GO" id="GO:0005829">
    <property type="term" value="C:cytosol"/>
    <property type="evidence" value="ECO:0007669"/>
    <property type="project" value="TreeGrafter"/>
</dbReference>
<feature type="compositionally biased region" description="Low complexity" evidence="12">
    <location>
        <begin position="879"/>
        <end position="908"/>
    </location>
</feature>
<feature type="region of interest" description="Disordered" evidence="12">
    <location>
        <begin position="602"/>
        <end position="623"/>
    </location>
</feature>
<feature type="region of interest" description="Disordered" evidence="12">
    <location>
        <begin position="159"/>
        <end position="338"/>
    </location>
</feature>
<evidence type="ECO:0000313" key="16">
    <source>
        <dbReference type="Proteomes" id="UP000001396"/>
    </source>
</evidence>
<feature type="compositionally biased region" description="Low complexity" evidence="12">
    <location>
        <begin position="356"/>
        <end position="367"/>
    </location>
</feature>
<dbReference type="PANTHER" id="PTHR24353">
    <property type="entry name" value="CYCLIC NUCLEOTIDE-DEPENDENT PROTEIN KINASE"/>
    <property type="match status" value="1"/>
</dbReference>
<feature type="compositionally biased region" description="Low complexity" evidence="12">
    <location>
        <begin position="1750"/>
        <end position="1764"/>
    </location>
</feature>
<dbReference type="RefSeq" id="XP_020430667.1">
    <property type="nucleotide sequence ID" value="XM_020579992.1"/>
</dbReference>
<feature type="compositionally biased region" description="Low complexity" evidence="12">
    <location>
        <begin position="230"/>
        <end position="257"/>
    </location>
</feature>
<dbReference type="Gene3D" id="3.30.200.20">
    <property type="entry name" value="Phosphorylase Kinase, domain 1"/>
    <property type="match status" value="1"/>
</dbReference>
<dbReference type="InterPro" id="IPR000961">
    <property type="entry name" value="AGC-kinase_C"/>
</dbReference>
<proteinExistence type="inferred from homology"/>
<protein>
    <recommendedName>
        <fullName evidence="2">non-specific serine/threonine protein kinase</fullName>
        <ecNumber evidence="2">2.7.11.1</ecNumber>
    </recommendedName>
</protein>
<dbReference type="PROSITE" id="PS00107">
    <property type="entry name" value="PROTEIN_KINASE_ATP"/>
    <property type="match status" value="1"/>
</dbReference>
<dbReference type="InterPro" id="IPR036315">
    <property type="entry name" value="BRCA2_hlx_sf"/>
</dbReference>
<organism evidence="15 16">
    <name type="scientific">Heterostelium pallidum (strain ATCC 26659 / Pp 5 / PN500)</name>
    <name type="common">Cellular slime mold</name>
    <name type="synonym">Polysphondylium pallidum</name>
    <dbReference type="NCBI Taxonomy" id="670386"/>
    <lineage>
        <taxon>Eukaryota</taxon>
        <taxon>Amoebozoa</taxon>
        <taxon>Evosea</taxon>
        <taxon>Eumycetozoa</taxon>
        <taxon>Dictyostelia</taxon>
        <taxon>Acytosteliales</taxon>
        <taxon>Acytosteliaceae</taxon>
        <taxon>Heterostelium</taxon>
    </lineage>
</organism>
<keyword evidence="8 11" id="KW-0067">ATP-binding</keyword>
<feature type="compositionally biased region" description="Polar residues" evidence="12">
    <location>
        <begin position="1"/>
        <end position="14"/>
    </location>
</feature>
<dbReference type="SUPFAM" id="SSF50249">
    <property type="entry name" value="Nucleic acid-binding proteins"/>
    <property type="match status" value="1"/>
</dbReference>
<evidence type="ECO:0000256" key="1">
    <source>
        <dbReference type="ARBA" id="ARBA00009903"/>
    </source>
</evidence>
<feature type="compositionally biased region" description="Low complexity" evidence="12">
    <location>
        <begin position="408"/>
        <end position="436"/>
    </location>
</feature>
<dbReference type="PANTHER" id="PTHR24353:SF37">
    <property type="entry name" value="CAMP-DEPENDENT PROTEIN KINASE CATALYTIC SUBUNIT PRKX"/>
    <property type="match status" value="1"/>
</dbReference>
<keyword evidence="16" id="KW-1185">Reference proteome</keyword>
<feature type="region of interest" description="Disordered" evidence="12">
    <location>
        <begin position="1271"/>
        <end position="1295"/>
    </location>
</feature>
<dbReference type="GO" id="GO:0005524">
    <property type="term" value="F:ATP binding"/>
    <property type="evidence" value="ECO:0007669"/>
    <property type="project" value="UniProtKB-UniRule"/>
</dbReference>
<evidence type="ECO:0000256" key="9">
    <source>
        <dbReference type="ARBA" id="ARBA00047899"/>
    </source>
</evidence>
<feature type="compositionally biased region" description="Gly residues" evidence="12">
    <location>
        <begin position="1765"/>
        <end position="1783"/>
    </location>
</feature>
<feature type="compositionally biased region" description="Gly residues" evidence="12">
    <location>
        <begin position="86"/>
        <end position="98"/>
    </location>
</feature>
<dbReference type="STRING" id="670386.D3BKW3"/>